<protein>
    <recommendedName>
        <fullName evidence="1">Protein kinase domain-containing protein</fullName>
    </recommendedName>
</protein>
<dbReference type="InterPro" id="IPR011009">
    <property type="entry name" value="Kinase-like_dom_sf"/>
</dbReference>
<dbReference type="EnsemblPlants" id="HORVU.MOREX.r3.3HG0276710.1">
    <property type="protein sequence ID" value="HORVU.MOREX.r3.3HG0276710.1"/>
    <property type="gene ID" value="HORVU.MOREX.r3.3HG0276710"/>
</dbReference>
<evidence type="ECO:0000313" key="3">
    <source>
        <dbReference type="Proteomes" id="UP000011116"/>
    </source>
</evidence>
<evidence type="ECO:0000313" key="2">
    <source>
        <dbReference type="EnsemblPlants" id="HORVU.MOREX.r3.3HG0276710.1"/>
    </source>
</evidence>
<accession>A0A8I6XEP6</accession>
<reference evidence="3" key="1">
    <citation type="journal article" date="2012" name="Nature">
        <title>A physical, genetic and functional sequence assembly of the barley genome.</title>
        <authorList>
            <consortium name="The International Barley Genome Sequencing Consortium"/>
            <person name="Mayer K.F."/>
            <person name="Waugh R."/>
            <person name="Brown J.W."/>
            <person name="Schulman A."/>
            <person name="Langridge P."/>
            <person name="Platzer M."/>
            <person name="Fincher G.B."/>
            <person name="Muehlbauer G.J."/>
            <person name="Sato K."/>
            <person name="Close T.J."/>
            <person name="Wise R.P."/>
            <person name="Stein N."/>
        </authorList>
    </citation>
    <scope>NUCLEOTIDE SEQUENCE [LARGE SCALE GENOMIC DNA]</scope>
    <source>
        <strain evidence="3">cv. Morex</strain>
    </source>
</reference>
<dbReference type="KEGG" id="hvg:123444001"/>
<organism evidence="2 3">
    <name type="scientific">Hordeum vulgare subsp. vulgare</name>
    <name type="common">Domesticated barley</name>
    <dbReference type="NCBI Taxonomy" id="112509"/>
    <lineage>
        <taxon>Eukaryota</taxon>
        <taxon>Viridiplantae</taxon>
        <taxon>Streptophyta</taxon>
        <taxon>Embryophyta</taxon>
        <taxon>Tracheophyta</taxon>
        <taxon>Spermatophyta</taxon>
        <taxon>Magnoliopsida</taxon>
        <taxon>Liliopsida</taxon>
        <taxon>Poales</taxon>
        <taxon>Poaceae</taxon>
        <taxon>BOP clade</taxon>
        <taxon>Pooideae</taxon>
        <taxon>Triticodae</taxon>
        <taxon>Triticeae</taxon>
        <taxon>Hordeinae</taxon>
        <taxon>Hordeum</taxon>
    </lineage>
</organism>
<dbReference type="GeneID" id="123444001"/>
<dbReference type="SUPFAM" id="SSF56112">
    <property type="entry name" value="Protein kinase-like (PK-like)"/>
    <property type="match status" value="1"/>
</dbReference>
<dbReference type="PANTHER" id="PTHR46699">
    <property type="entry name" value="SERINE/THREONINE-PROTEIN KINASE STN8, CHLOROPLASTIC-RELATED"/>
    <property type="match status" value="1"/>
</dbReference>
<dbReference type="SMART" id="SM00220">
    <property type="entry name" value="S_TKc"/>
    <property type="match status" value="1"/>
</dbReference>
<dbReference type="PROSITE" id="PS50011">
    <property type="entry name" value="PROTEIN_KINASE_DOM"/>
    <property type="match status" value="1"/>
</dbReference>
<name>A0A8I6XEP6_HORVV</name>
<dbReference type="PANTHER" id="PTHR46699:SF6">
    <property type="entry name" value="PLASTID-LIPID-ASSOCIATED PROTEIN 14, CHLOROPLASTIC-RELATED"/>
    <property type="match status" value="1"/>
</dbReference>
<dbReference type="AlphaFoldDB" id="A0A8I6XEP6"/>
<reference evidence="2" key="2">
    <citation type="submission" date="2020-10" db="EMBL/GenBank/DDBJ databases">
        <authorList>
            <person name="Scholz U."/>
            <person name="Mascher M."/>
            <person name="Fiebig A."/>
        </authorList>
    </citation>
    <scope>NUCLEOTIDE SEQUENCE [LARGE SCALE GENOMIC DNA]</scope>
    <source>
        <strain evidence="2">cv. Morex</strain>
    </source>
</reference>
<keyword evidence="3" id="KW-1185">Reference proteome</keyword>
<dbReference type="Proteomes" id="UP000011116">
    <property type="component" value="Chromosome 3H"/>
</dbReference>
<gene>
    <name evidence="2" type="primary">LOC123444001</name>
</gene>
<sequence length="647" mass="71549">MALAAAAVAAARPSPTGLPRPLCRASAHPCRPRRCRLEASLSASTPAPAPATADEGAAAGPCPVVRFDMADFTVADRVSVGLHGRSDEMLFEATVRDPSSELYGSTVVLRQLTSSQAKRRGRRALEVLKKLARRQMMYHSYAMQVHGYVTPSKAMEEGDAPLVLVHGYHGSYSLRHWLQLSDWLPTLEATLALDEEQVRRVGDDSVGGPAVTRQLRLIRILMRDLLIGVNYLHSHGMAHTELRLENVHVSPVDKHVKVGILGNAVDFHDNDPSNSTIASNNERRKMMIAFDMRCVGFIMAKMVLRELMDSSTFQKFKSFLNKGNDPSCLREFLVPILSQNSPSGNIGLQMLDRHWGAGWNLLALLLATKSDKRISCVDALRHPFLCGPKWRISPTVNVVRWGLGSTAVRLAEDYIYGHHQRKRLAYFIELMEVLNPSSKTENWLRLLPGRWCLLYCTGRHIGLTLRQPTPRVLISDAFLTFAQVPESVDPVLSLTSDIGFKIMPESDWPHDKSGTEGNLSVTTSAKITPGRIYTNAEDSTDSRITTSRYLGGKWGKAAKMKELPASLPTASVNVDEDEVDVSMSCGSTLNVKSARNVLQEVRTQTPPEMFDLSKIVCGTYIDSRLMILRGVNGSALLFVRSNHTSDT</sequence>
<reference evidence="2" key="3">
    <citation type="submission" date="2022-01" db="UniProtKB">
        <authorList>
            <consortium name="EnsemblPlants"/>
        </authorList>
    </citation>
    <scope>IDENTIFICATION</scope>
    <source>
        <strain evidence="2">subsp. vulgare</strain>
    </source>
</reference>
<proteinExistence type="predicted"/>
<evidence type="ECO:0000259" key="1">
    <source>
        <dbReference type="PROSITE" id="PS50011"/>
    </source>
</evidence>
<dbReference type="GO" id="GO:0032968">
    <property type="term" value="P:positive regulation of transcription elongation by RNA polymerase II"/>
    <property type="evidence" value="ECO:0000318"/>
    <property type="project" value="GO_Central"/>
</dbReference>
<dbReference type="GO" id="GO:0008353">
    <property type="term" value="F:RNA polymerase II CTD heptapeptide repeat kinase activity"/>
    <property type="evidence" value="ECO:0000318"/>
    <property type="project" value="GO_Central"/>
</dbReference>
<dbReference type="Gene3D" id="1.10.510.10">
    <property type="entry name" value="Transferase(Phosphotransferase) domain 1"/>
    <property type="match status" value="1"/>
</dbReference>
<feature type="domain" description="Protein kinase" evidence="1">
    <location>
        <begin position="72"/>
        <end position="385"/>
    </location>
</feature>
<dbReference type="FunFam" id="1.10.510.10:FF:000471">
    <property type="entry name" value="OBP3-responsive gene 1"/>
    <property type="match status" value="1"/>
</dbReference>
<dbReference type="GO" id="GO:0005634">
    <property type="term" value="C:nucleus"/>
    <property type="evidence" value="ECO:0000318"/>
    <property type="project" value="GO_Central"/>
</dbReference>
<dbReference type="OrthoDB" id="1881000at2759"/>
<dbReference type="Gramene" id="HORVU.MOREX.r3.3HG0276710.1">
    <property type="protein sequence ID" value="HORVU.MOREX.r3.3HG0276710.1"/>
    <property type="gene ID" value="HORVU.MOREX.r3.3HG0276710"/>
</dbReference>
<dbReference type="RefSeq" id="XP_044976530.1">
    <property type="nucleotide sequence ID" value="XM_045120595.1"/>
</dbReference>
<dbReference type="InterPro" id="IPR000719">
    <property type="entry name" value="Prot_kinase_dom"/>
</dbReference>
<dbReference type="Gramene" id="HORVU.MOREX.r2.3HG0229280.1">
    <property type="protein sequence ID" value="HORVU.MOREX.r2.3HG0229280.1"/>
    <property type="gene ID" value="HORVU.MOREX.r2.3HG0229280"/>
</dbReference>
<dbReference type="GO" id="GO:0005524">
    <property type="term" value="F:ATP binding"/>
    <property type="evidence" value="ECO:0007669"/>
    <property type="project" value="InterPro"/>
</dbReference>
<dbReference type="GO" id="GO:0000307">
    <property type="term" value="C:cyclin-dependent protein kinase holoenzyme complex"/>
    <property type="evidence" value="ECO:0000318"/>
    <property type="project" value="GO_Central"/>
</dbReference>